<dbReference type="GO" id="GO:0030288">
    <property type="term" value="C:outer membrane-bounded periplasmic space"/>
    <property type="evidence" value="ECO:0007669"/>
    <property type="project" value="TreeGrafter"/>
</dbReference>
<gene>
    <name evidence="2" type="ORF">EXM65_15385</name>
</gene>
<evidence type="ECO:0000313" key="3">
    <source>
        <dbReference type="Proteomes" id="UP000472355"/>
    </source>
</evidence>
<sequence length="216" mass="24039">IGKIVKSYLEQLGHTTYETNIDGNVTSISDSMYKRYSIANDNNVDLCVSLHLNAGGGTGSEIYTYNSADVQNASVILNKLSDLGLRNRGIKNGNKLAMVSRPKAKAMLIEICFIDTDADMKLYAANKNEIAKIIAEGLTGQAISSDKYYVITKYLPNAYAGYDGVDINYILKYFEGVKTYVRGDNKGVWIETEYLTDNKCQELKQTLGSWFYSINQ</sequence>
<dbReference type="InterPro" id="IPR050695">
    <property type="entry name" value="N-acetylmuramoyl_amidase_3"/>
</dbReference>
<dbReference type="PANTHER" id="PTHR30404:SF8">
    <property type="entry name" value="AUTOLYSIN PH-RELATED"/>
    <property type="match status" value="1"/>
</dbReference>
<dbReference type="SUPFAM" id="SSF53187">
    <property type="entry name" value="Zn-dependent exopeptidases"/>
    <property type="match status" value="1"/>
</dbReference>
<organism evidence="2 3">
    <name type="scientific">Clostridium botulinum</name>
    <dbReference type="NCBI Taxonomy" id="1491"/>
    <lineage>
        <taxon>Bacteria</taxon>
        <taxon>Bacillati</taxon>
        <taxon>Bacillota</taxon>
        <taxon>Clostridia</taxon>
        <taxon>Eubacteriales</taxon>
        <taxon>Clostridiaceae</taxon>
        <taxon>Clostridium</taxon>
    </lineage>
</organism>
<proteinExistence type="predicted"/>
<dbReference type="GO" id="GO:0009253">
    <property type="term" value="P:peptidoglycan catabolic process"/>
    <property type="evidence" value="ECO:0007669"/>
    <property type="project" value="InterPro"/>
</dbReference>
<dbReference type="GO" id="GO:0008745">
    <property type="term" value="F:N-acetylmuramoyl-L-alanine amidase activity"/>
    <property type="evidence" value="ECO:0007669"/>
    <property type="project" value="InterPro"/>
</dbReference>
<reference evidence="2 3" key="1">
    <citation type="submission" date="2019-02" db="EMBL/GenBank/DDBJ databases">
        <title>Genome sequencing of Clostridium botulinum clinical isolates.</title>
        <authorList>
            <person name="Brunt J."/>
            <person name="Van Vliet A.H.M."/>
            <person name="Stringer S.C."/>
            <person name="Grant K.A."/>
            <person name="Carter A.C."/>
            <person name="Peck M.W."/>
        </authorList>
    </citation>
    <scope>NUCLEOTIDE SEQUENCE [LARGE SCALE GENOMIC DNA]</scope>
    <source>
        <strain evidence="2 3">H113700579</strain>
    </source>
</reference>
<comment type="caution">
    <text evidence="2">The sequence shown here is derived from an EMBL/GenBank/DDBJ whole genome shotgun (WGS) entry which is preliminary data.</text>
</comment>
<dbReference type="AlphaFoldDB" id="A0A6M0SRI4"/>
<dbReference type="SMART" id="SM00646">
    <property type="entry name" value="Ami_3"/>
    <property type="match status" value="1"/>
</dbReference>
<dbReference type="Gene3D" id="3.40.630.40">
    <property type="entry name" value="Zn-dependent exopeptidases"/>
    <property type="match status" value="1"/>
</dbReference>
<dbReference type="PANTHER" id="PTHR30404">
    <property type="entry name" value="N-ACETYLMURAMOYL-L-ALANINE AMIDASE"/>
    <property type="match status" value="1"/>
</dbReference>
<evidence type="ECO:0000259" key="1">
    <source>
        <dbReference type="SMART" id="SM00646"/>
    </source>
</evidence>
<evidence type="ECO:0000313" key="2">
    <source>
        <dbReference type="EMBL" id="NFA43911.1"/>
    </source>
</evidence>
<feature type="domain" description="MurNAc-LAA" evidence="1">
    <location>
        <begin position="36"/>
        <end position="139"/>
    </location>
</feature>
<accession>A0A6M0SRI4</accession>
<name>A0A6M0SRI4_CLOBO</name>
<dbReference type="CDD" id="cd02696">
    <property type="entry name" value="MurNAc-LAA"/>
    <property type="match status" value="1"/>
</dbReference>
<dbReference type="Pfam" id="PF01520">
    <property type="entry name" value="Amidase_3"/>
    <property type="match status" value="1"/>
</dbReference>
<dbReference type="InterPro" id="IPR002508">
    <property type="entry name" value="MurNAc-LAA_cat"/>
</dbReference>
<feature type="non-terminal residue" evidence="2">
    <location>
        <position position="1"/>
    </location>
</feature>
<dbReference type="EMBL" id="SGKU01000054">
    <property type="protein sequence ID" value="NFA43911.1"/>
    <property type="molecule type" value="Genomic_DNA"/>
</dbReference>
<protein>
    <submittedName>
        <fullName evidence="2">N-acetylmuramoyl-L-alanine amidase</fullName>
    </submittedName>
</protein>
<dbReference type="Proteomes" id="UP000472355">
    <property type="component" value="Unassembled WGS sequence"/>
</dbReference>